<evidence type="ECO:0000313" key="2">
    <source>
        <dbReference type="EMBL" id="QDZ02951.1"/>
    </source>
</evidence>
<dbReference type="Proteomes" id="UP000321389">
    <property type="component" value="Chromosome"/>
</dbReference>
<sequence length="69" mass="7272">MSAGNKDNHGQSDIRKGRLAEQLRANLARRKAQARARRAGAADERPDGLDPMQGGGEPDAETVDGSSDA</sequence>
<evidence type="ECO:0000313" key="3">
    <source>
        <dbReference type="Proteomes" id="UP000321389"/>
    </source>
</evidence>
<feature type="region of interest" description="Disordered" evidence="1">
    <location>
        <begin position="1"/>
        <end position="69"/>
    </location>
</feature>
<dbReference type="RefSeq" id="WP_146301585.1">
    <property type="nucleotide sequence ID" value="NZ_CP042301.2"/>
</dbReference>
<keyword evidence="3" id="KW-1185">Reference proteome</keyword>
<dbReference type="KEGG" id="niy:FQ775_22710"/>
<accession>A0A5B8L4K4</accession>
<evidence type="ECO:0000256" key="1">
    <source>
        <dbReference type="SAM" id="MobiDB-lite"/>
    </source>
</evidence>
<feature type="compositionally biased region" description="Basic and acidic residues" evidence="1">
    <location>
        <begin position="1"/>
        <end position="21"/>
    </location>
</feature>
<dbReference type="EMBL" id="CP042301">
    <property type="protein sequence ID" value="QDZ02951.1"/>
    <property type="molecule type" value="Genomic_DNA"/>
</dbReference>
<dbReference type="AlphaFoldDB" id="A0A5B8L4K4"/>
<gene>
    <name evidence="2" type="ORF">FQ775_22710</name>
</gene>
<name>A0A5B8L4K4_9HYPH</name>
<organism evidence="2 3">
    <name type="scientific">Nitratireductor mangrovi</name>
    <dbReference type="NCBI Taxonomy" id="2599600"/>
    <lineage>
        <taxon>Bacteria</taxon>
        <taxon>Pseudomonadati</taxon>
        <taxon>Pseudomonadota</taxon>
        <taxon>Alphaproteobacteria</taxon>
        <taxon>Hyphomicrobiales</taxon>
        <taxon>Phyllobacteriaceae</taxon>
        <taxon>Nitratireductor</taxon>
    </lineage>
</organism>
<proteinExistence type="predicted"/>
<feature type="compositionally biased region" description="Basic residues" evidence="1">
    <location>
        <begin position="27"/>
        <end position="38"/>
    </location>
</feature>
<protein>
    <submittedName>
        <fullName evidence="2">Uncharacterized protein</fullName>
    </submittedName>
</protein>
<reference evidence="2" key="1">
    <citation type="submission" date="2020-04" db="EMBL/GenBank/DDBJ databases">
        <title>Nitratireductor sp. nov. isolated from mangrove soil.</title>
        <authorList>
            <person name="Ye Y."/>
        </authorList>
    </citation>
    <scope>NUCLEOTIDE SEQUENCE</scope>
    <source>
        <strain evidence="2">SY7</strain>
    </source>
</reference>